<dbReference type="EMBL" id="JAPDGR010003420">
    <property type="protein sequence ID" value="KAJ2971322.1"/>
    <property type="molecule type" value="Genomic_DNA"/>
</dbReference>
<reference evidence="1" key="1">
    <citation type="submission" date="2022-10" db="EMBL/GenBank/DDBJ databases">
        <title>Genome Sequence of Xylaria curta.</title>
        <authorList>
            <person name="Buettner E."/>
        </authorList>
    </citation>
    <scope>NUCLEOTIDE SEQUENCE</scope>
    <source>
        <strain evidence="1">Babe10</strain>
    </source>
</reference>
<comment type="caution">
    <text evidence="1">The sequence shown here is derived from an EMBL/GenBank/DDBJ whole genome shotgun (WGS) entry which is preliminary data.</text>
</comment>
<protein>
    <submittedName>
        <fullName evidence="1">Uncharacterized protein</fullName>
    </submittedName>
</protein>
<proteinExistence type="predicted"/>
<accession>A0ACC1MWF1</accession>
<sequence>MADDVPTEYDLLIVTDATGSMGSFLIALNDSLPKIIAVSALTCSFARIGVLAYRDYCGGELIEWSGWYGKDGTTDRDTLIEFTKKLTPDNGGDWPEATKTALAKAYSVMRSDAKTLILLYTDAPPHMSWDEHEHPNRKKELEFLATDEYSKNSHLFVDWVSAARTLKDGDKKAQVFTIASGAAETLNPYIFMCYETSGAFFELNDIGANAISDLTMSILLAWLGVRKAGTNSTLGAKFKTYEDATKITDMTSELHPLSKAYLRTLYTSSTLSSCSINDDDLQRIIKGRDTPAQNLDKRYAADPSYRAEVVEHLSKIIDEDVSSIILNPVFGSLWRTVCNDRTSDARDLLIQKFGASVERIKQQDQEERMRLWLAESYNYETEIMSIIKHVAPEDHYPCVFLDPTEDWSAAKKEKKNEEEGETSTRAPENFTRDELLEIGRSCDYRILRRLGRALTRLTYVDSEADIPAHIKGASEKVPMIPLALTQPKYKGVFWQILLHFVCSGTKLAARPAALVAALSIRMGMQPLRAAAETQMLNWRERWNDLKIPETWNVNCLSLILDADRAFEGRREQGELADDVGSFLNSDDRQLFQRLVDYSLLTANMSTTLQARVGWRPAKTKVSIGPLVVCQVCKYPRSVTIMAEKGVCGICACDPKLSIRKLEQNFVRSNVTKGDTEKSEATWVECSDPICRAQYVVCNPDKLGVRPKCHYCRASGQARLEKSTTSTPAAPWIESCIDGRDTIVSVDITPKELADENGTAWLLRNANNKIPEPLEDRSLFKTVMASGTEGFASLVEILPASDSSYLKIRGKPVHNTADIKSSLWGWISARRTEAGTCSLCFNTFKKRDTTISLNGMG</sequence>
<gene>
    <name evidence="1" type="ORF">NUW58_g9448</name>
</gene>
<keyword evidence="2" id="KW-1185">Reference proteome</keyword>
<evidence type="ECO:0000313" key="2">
    <source>
        <dbReference type="Proteomes" id="UP001143856"/>
    </source>
</evidence>
<organism evidence="1 2">
    <name type="scientific">Xylaria curta</name>
    <dbReference type="NCBI Taxonomy" id="42375"/>
    <lineage>
        <taxon>Eukaryota</taxon>
        <taxon>Fungi</taxon>
        <taxon>Dikarya</taxon>
        <taxon>Ascomycota</taxon>
        <taxon>Pezizomycotina</taxon>
        <taxon>Sordariomycetes</taxon>
        <taxon>Xylariomycetidae</taxon>
        <taxon>Xylariales</taxon>
        <taxon>Xylariaceae</taxon>
        <taxon>Xylaria</taxon>
    </lineage>
</organism>
<name>A0ACC1MWF1_9PEZI</name>
<dbReference type="Proteomes" id="UP001143856">
    <property type="component" value="Unassembled WGS sequence"/>
</dbReference>
<evidence type="ECO:0000313" key="1">
    <source>
        <dbReference type="EMBL" id="KAJ2971322.1"/>
    </source>
</evidence>